<reference evidence="2 3" key="1">
    <citation type="submission" date="2021-03" db="EMBL/GenBank/DDBJ databases">
        <title>Thermosipho ferrireducens sp.nov., an anaerobic thermophilic iron-reducing bacterium isolated from a deep-sea hydrothermal sulfide deposits.</title>
        <authorList>
            <person name="Zeng X."/>
            <person name="Chen Y."/>
            <person name="Shao Z."/>
        </authorList>
    </citation>
    <scope>NUCLEOTIDE SEQUENCE [LARGE SCALE GENOMIC DNA]</scope>
    <source>
        <strain evidence="2 3">JL129W03</strain>
    </source>
</reference>
<evidence type="ECO:0000313" key="2">
    <source>
        <dbReference type="EMBL" id="QTA38091.1"/>
    </source>
</evidence>
<evidence type="ECO:0000313" key="3">
    <source>
        <dbReference type="Proteomes" id="UP000671862"/>
    </source>
</evidence>
<dbReference type="SUPFAM" id="SSF55729">
    <property type="entry name" value="Acyl-CoA N-acyltransferases (Nat)"/>
    <property type="match status" value="1"/>
</dbReference>
<name>A0ABX7S8C6_9BACT</name>
<dbReference type="PANTHER" id="PTHR43415">
    <property type="entry name" value="SPERMIDINE N(1)-ACETYLTRANSFERASE"/>
    <property type="match status" value="1"/>
</dbReference>
<organism evidence="2 3">
    <name type="scientific">Thermosipho ferrireducens</name>
    <dbReference type="NCBI Taxonomy" id="2571116"/>
    <lineage>
        <taxon>Bacteria</taxon>
        <taxon>Thermotogati</taxon>
        <taxon>Thermotogota</taxon>
        <taxon>Thermotogae</taxon>
        <taxon>Thermotogales</taxon>
        <taxon>Fervidobacteriaceae</taxon>
        <taxon>Thermosipho</taxon>
    </lineage>
</organism>
<dbReference type="EMBL" id="CP071446">
    <property type="protein sequence ID" value="QTA38091.1"/>
    <property type="molecule type" value="Genomic_DNA"/>
</dbReference>
<dbReference type="RefSeq" id="WP_207566812.1">
    <property type="nucleotide sequence ID" value="NZ_CP071446.1"/>
</dbReference>
<evidence type="ECO:0000259" key="1">
    <source>
        <dbReference type="PROSITE" id="PS51186"/>
    </source>
</evidence>
<dbReference type="PANTHER" id="PTHR43415:SF3">
    <property type="entry name" value="GNAT-FAMILY ACETYLTRANSFERASE"/>
    <property type="match status" value="1"/>
</dbReference>
<feature type="domain" description="N-acetyltransferase" evidence="1">
    <location>
        <begin position="8"/>
        <end position="169"/>
    </location>
</feature>
<dbReference type="Proteomes" id="UP000671862">
    <property type="component" value="Chromosome"/>
</dbReference>
<keyword evidence="3" id="KW-1185">Reference proteome</keyword>
<gene>
    <name evidence="2" type="ORF">JYK00_00655</name>
</gene>
<sequence length="180" mass="21602">MRLEGKKIVLRPLEIEDAKRIVDIINDEEVREYLFITFPISRFSEEDWIRKNALSQQNITFAIDVEDILVGVTGLMNINWVHRSAEFGIGIFDKRYWNKGFGTEATKLMLKYTFEYLNLNRLCLRVFDNNKRAIRVYEKCGFIHEGRERQARYFKGKYWDILRMSILAEEYWRTKENQNG</sequence>
<proteinExistence type="predicted"/>
<dbReference type="Pfam" id="PF13302">
    <property type="entry name" value="Acetyltransf_3"/>
    <property type="match status" value="1"/>
</dbReference>
<dbReference type="InterPro" id="IPR000182">
    <property type="entry name" value="GNAT_dom"/>
</dbReference>
<accession>A0ABX7S8C6</accession>
<protein>
    <submittedName>
        <fullName evidence="2">GNAT family N-acetyltransferase</fullName>
    </submittedName>
</protein>
<dbReference type="InterPro" id="IPR016181">
    <property type="entry name" value="Acyl_CoA_acyltransferase"/>
</dbReference>
<dbReference type="PROSITE" id="PS51186">
    <property type="entry name" value="GNAT"/>
    <property type="match status" value="1"/>
</dbReference>
<dbReference type="Gene3D" id="3.40.630.30">
    <property type="match status" value="1"/>
</dbReference>